<reference evidence="3" key="1">
    <citation type="submission" date="2018-12" db="EMBL/GenBank/DDBJ databases">
        <title>Complete genome sequencing of Jeotgalibaca sp. H21T32.</title>
        <authorList>
            <person name="Bae J.-W."/>
            <person name="Lee S.-Y."/>
        </authorList>
    </citation>
    <scope>NUCLEOTIDE SEQUENCE [LARGE SCALE GENOMIC DNA]</scope>
    <source>
        <strain evidence="3">H21T32</strain>
    </source>
</reference>
<dbReference type="PROSITE" id="PS51257">
    <property type="entry name" value="PROKAR_LIPOPROTEIN"/>
    <property type="match status" value="1"/>
</dbReference>
<organism evidence="2 3">
    <name type="scientific">Jeotgalibaca ciconiae</name>
    <dbReference type="NCBI Taxonomy" id="2496265"/>
    <lineage>
        <taxon>Bacteria</taxon>
        <taxon>Bacillati</taxon>
        <taxon>Bacillota</taxon>
        <taxon>Bacilli</taxon>
        <taxon>Lactobacillales</taxon>
        <taxon>Carnobacteriaceae</taxon>
        <taxon>Jeotgalibaca</taxon>
    </lineage>
</organism>
<dbReference type="RefSeq" id="WP_126108536.1">
    <property type="nucleotide sequence ID" value="NZ_CP034465.1"/>
</dbReference>
<dbReference type="EMBL" id="CP034465">
    <property type="protein sequence ID" value="AZP03445.1"/>
    <property type="molecule type" value="Genomic_DNA"/>
</dbReference>
<feature type="signal peptide" evidence="1">
    <location>
        <begin position="1"/>
        <end position="25"/>
    </location>
</feature>
<dbReference type="KEGG" id="jeh:EJN90_01485"/>
<accession>A0A3S9H7X0</accession>
<evidence type="ECO:0000313" key="3">
    <source>
        <dbReference type="Proteomes" id="UP000273326"/>
    </source>
</evidence>
<name>A0A3S9H7X0_9LACT</name>
<dbReference type="PANTHER" id="PTHR42779:SF1">
    <property type="entry name" value="PROTEIN YNJB"/>
    <property type="match status" value="1"/>
</dbReference>
<protein>
    <submittedName>
        <fullName evidence="2">Extracellular solute-binding protein</fullName>
    </submittedName>
</protein>
<sequence length="381" mass="41279">MRKISKMSFLMASMALLAACSNEVAGEESKEVVTLWAGGSDNVRIAMESVTDAFNNSEYGDKYELELEYILSGSGTQGLRDRLLAATKAGETETDYDLILLSDSEYTSYVAEGGEDILTPVDFDKVPNAARLKSSVAVGEDYIVPYRGTTVVLAYNSDTVLTPPQTSEELYQWIKDNPGRFAYNTPGSGGAGSAFVTTSVYNFMPEEALTSQDAAWKEEWTQGFELLEELHPHLYQSGGSVVYPNKNQGTLDLLANQEVDIVPAWADMVIQQIGQGTLPESIKISQITPSFTGNIDAMGMPAIGGDKDGAHAVMDFMLSEEAQGILLDEMAAIPLIDASNLESENSVLLEGLDVSSFRVTSLGTLGTELNEKWDQEIAPLQ</sequence>
<dbReference type="OrthoDB" id="3239593at2"/>
<dbReference type="Gene3D" id="3.40.190.10">
    <property type="entry name" value="Periplasmic binding protein-like II"/>
    <property type="match status" value="2"/>
</dbReference>
<dbReference type="InterPro" id="IPR006059">
    <property type="entry name" value="SBP"/>
</dbReference>
<keyword evidence="1" id="KW-0732">Signal</keyword>
<evidence type="ECO:0000256" key="1">
    <source>
        <dbReference type="SAM" id="SignalP"/>
    </source>
</evidence>
<feature type="chain" id="PRO_5038421080" evidence="1">
    <location>
        <begin position="26"/>
        <end position="381"/>
    </location>
</feature>
<evidence type="ECO:0000313" key="2">
    <source>
        <dbReference type="EMBL" id="AZP03445.1"/>
    </source>
</evidence>
<dbReference type="PANTHER" id="PTHR42779">
    <property type="entry name" value="PROTEIN YNJB"/>
    <property type="match status" value="1"/>
</dbReference>
<gene>
    <name evidence="2" type="ORF">EJN90_01485</name>
</gene>
<dbReference type="SUPFAM" id="SSF53850">
    <property type="entry name" value="Periplasmic binding protein-like II"/>
    <property type="match status" value="1"/>
</dbReference>
<dbReference type="Proteomes" id="UP000273326">
    <property type="component" value="Chromosome"/>
</dbReference>
<keyword evidence="3" id="KW-1185">Reference proteome</keyword>
<proteinExistence type="predicted"/>
<dbReference type="Pfam" id="PF13416">
    <property type="entry name" value="SBP_bac_8"/>
    <property type="match status" value="1"/>
</dbReference>
<dbReference type="AlphaFoldDB" id="A0A3S9H7X0"/>